<accession>A0A8J8SX95</accession>
<proteinExistence type="predicted"/>
<name>A0A8J8SX95_HALGN</name>
<keyword evidence="2" id="KW-1185">Reference proteome</keyword>
<gene>
    <name evidence="1" type="ORF">FGO68_gene6236</name>
</gene>
<evidence type="ECO:0000313" key="2">
    <source>
        <dbReference type="Proteomes" id="UP000785679"/>
    </source>
</evidence>
<organism evidence="1 2">
    <name type="scientific">Halteria grandinella</name>
    <dbReference type="NCBI Taxonomy" id="5974"/>
    <lineage>
        <taxon>Eukaryota</taxon>
        <taxon>Sar</taxon>
        <taxon>Alveolata</taxon>
        <taxon>Ciliophora</taxon>
        <taxon>Intramacronucleata</taxon>
        <taxon>Spirotrichea</taxon>
        <taxon>Stichotrichia</taxon>
        <taxon>Sporadotrichida</taxon>
        <taxon>Halteriidae</taxon>
        <taxon>Halteria</taxon>
    </lineage>
</organism>
<dbReference type="Proteomes" id="UP000785679">
    <property type="component" value="Unassembled WGS sequence"/>
</dbReference>
<reference evidence="1" key="1">
    <citation type="submission" date="2019-06" db="EMBL/GenBank/DDBJ databases">
        <authorList>
            <person name="Zheng W."/>
        </authorList>
    </citation>
    <scope>NUCLEOTIDE SEQUENCE</scope>
    <source>
        <strain evidence="1">QDHG01</strain>
    </source>
</reference>
<sequence>MPVSKSPRTCTLQLSQYLQILWCNVSLNCPHSKHCKFFPSQEEKALKEKISLARCQKGKSYSIKVRP</sequence>
<comment type="caution">
    <text evidence="1">The sequence shown here is derived from an EMBL/GenBank/DDBJ whole genome shotgun (WGS) entry which is preliminary data.</text>
</comment>
<dbReference type="AlphaFoldDB" id="A0A8J8SX95"/>
<protein>
    <submittedName>
        <fullName evidence="1">Uncharacterized protein</fullName>
    </submittedName>
</protein>
<evidence type="ECO:0000313" key="1">
    <source>
        <dbReference type="EMBL" id="TNV73683.1"/>
    </source>
</evidence>
<dbReference type="EMBL" id="RRYP01018333">
    <property type="protein sequence ID" value="TNV73683.1"/>
    <property type="molecule type" value="Genomic_DNA"/>
</dbReference>